<dbReference type="Gene3D" id="2.170.150.80">
    <property type="entry name" value="NAC domain"/>
    <property type="match status" value="1"/>
</dbReference>
<keyword evidence="3" id="KW-0804">Transcription</keyword>
<keyword evidence="1" id="KW-0805">Transcription regulation</keyword>
<evidence type="ECO:0000259" key="5">
    <source>
        <dbReference type="PROSITE" id="PS51005"/>
    </source>
</evidence>
<gene>
    <name evidence="6" type="ORF">CTI12_AA285130</name>
</gene>
<dbReference type="Proteomes" id="UP000245207">
    <property type="component" value="Unassembled WGS sequence"/>
</dbReference>
<sequence length="162" mass="18280">MAVRPLPFTGVYAPTNTDLILILTQKLQNKPIPFDQVIHLDLYSNHPSTLLHNTQPAIKQTQEHVIYTPREINRLVLGGKVGIWKQVSDFGYVVKIDGNDGNVIGREMRFVFYEGDVVDVGVVRKTDWCMTEFITLNEDEGGFAICKVGEDAAWAEFVERSV</sequence>
<protein>
    <submittedName>
        <fullName evidence="6">NAC domain-containing protein 83</fullName>
    </submittedName>
</protein>
<name>A0A2U1NC46_ARTAN</name>
<evidence type="ECO:0000256" key="2">
    <source>
        <dbReference type="ARBA" id="ARBA00023125"/>
    </source>
</evidence>
<dbReference type="SUPFAM" id="SSF101941">
    <property type="entry name" value="NAC domain"/>
    <property type="match status" value="1"/>
</dbReference>
<feature type="domain" description="NAC" evidence="5">
    <location>
        <begin position="6"/>
        <end position="151"/>
    </location>
</feature>
<dbReference type="AlphaFoldDB" id="A0A2U1NC46"/>
<proteinExistence type="predicted"/>
<organism evidence="6 7">
    <name type="scientific">Artemisia annua</name>
    <name type="common">Sweet wormwood</name>
    <dbReference type="NCBI Taxonomy" id="35608"/>
    <lineage>
        <taxon>Eukaryota</taxon>
        <taxon>Viridiplantae</taxon>
        <taxon>Streptophyta</taxon>
        <taxon>Embryophyta</taxon>
        <taxon>Tracheophyta</taxon>
        <taxon>Spermatophyta</taxon>
        <taxon>Magnoliopsida</taxon>
        <taxon>eudicotyledons</taxon>
        <taxon>Gunneridae</taxon>
        <taxon>Pentapetalae</taxon>
        <taxon>asterids</taxon>
        <taxon>campanulids</taxon>
        <taxon>Asterales</taxon>
        <taxon>Asteraceae</taxon>
        <taxon>Asteroideae</taxon>
        <taxon>Anthemideae</taxon>
        <taxon>Artemisiinae</taxon>
        <taxon>Artemisia</taxon>
    </lineage>
</organism>
<evidence type="ECO:0000256" key="1">
    <source>
        <dbReference type="ARBA" id="ARBA00023015"/>
    </source>
</evidence>
<dbReference type="InterPro" id="IPR003441">
    <property type="entry name" value="NAC-dom"/>
</dbReference>
<dbReference type="InterPro" id="IPR036093">
    <property type="entry name" value="NAC_dom_sf"/>
</dbReference>
<dbReference type="GO" id="GO:0003677">
    <property type="term" value="F:DNA binding"/>
    <property type="evidence" value="ECO:0007669"/>
    <property type="project" value="UniProtKB-KW"/>
</dbReference>
<keyword evidence="2" id="KW-0238">DNA-binding</keyword>
<keyword evidence="7" id="KW-1185">Reference proteome</keyword>
<reference evidence="6 7" key="1">
    <citation type="journal article" date="2018" name="Mol. Plant">
        <title>The genome of Artemisia annua provides insight into the evolution of Asteraceae family and artemisinin biosynthesis.</title>
        <authorList>
            <person name="Shen Q."/>
            <person name="Zhang L."/>
            <person name="Liao Z."/>
            <person name="Wang S."/>
            <person name="Yan T."/>
            <person name="Shi P."/>
            <person name="Liu M."/>
            <person name="Fu X."/>
            <person name="Pan Q."/>
            <person name="Wang Y."/>
            <person name="Lv Z."/>
            <person name="Lu X."/>
            <person name="Zhang F."/>
            <person name="Jiang W."/>
            <person name="Ma Y."/>
            <person name="Chen M."/>
            <person name="Hao X."/>
            <person name="Li L."/>
            <person name="Tang Y."/>
            <person name="Lv G."/>
            <person name="Zhou Y."/>
            <person name="Sun X."/>
            <person name="Brodelius P.E."/>
            <person name="Rose J.K.C."/>
            <person name="Tang K."/>
        </authorList>
    </citation>
    <scope>NUCLEOTIDE SEQUENCE [LARGE SCALE GENOMIC DNA]</scope>
    <source>
        <strain evidence="7">cv. Huhao1</strain>
        <tissue evidence="6">Leaf</tissue>
    </source>
</reference>
<dbReference type="EMBL" id="PKPP01003139">
    <property type="protein sequence ID" value="PWA71072.1"/>
    <property type="molecule type" value="Genomic_DNA"/>
</dbReference>
<accession>A0A2U1NC46</accession>
<dbReference type="GO" id="GO:0006355">
    <property type="term" value="P:regulation of DNA-templated transcription"/>
    <property type="evidence" value="ECO:0007669"/>
    <property type="project" value="InterPro"/>
</dbReference>
<keyword evidence="4" id="KW-0539">Nucleus</keyword>
<evidence type="ECO:0000256" key="4">
    <source>
        <dbReference type="ARBA" id="ARBA00023242"/>
    </source>
</evidence>
<evidence type="ECO:0000313" key="6">
    <source>
        <dbReference type="EMBL" id="PWA71072.1"/>
    </source>
</evidence>
<comment type="caution">
    <text evidence="6">The sequence shown here is derived from an EMBL/GenBank/DDBJ whole genome shotgun (WGS) entry which is preliminary data.</text>
</comment>
<dbReference type="Pfam" id="PF02365">
    <property type="entry name" value="NAM"/>
    <property type="match status" value="1"/>
</dbReference>
<evidence type="ECO:0000256" key="3">
    <source>
        <dbReference type="ARBA" id="ARBA00023163"/>
    </source>
</evidence>
<evidence type="ECO:0000313" key="7">
    <source>
        <dbReference type="Proteomes" id="UP000245207"/>
    </source>
</evidence>
<dbReference type="PROSITE" id="PS51005">
    <property type="entry name" value="NAC"/>
    <property type="match status" value="1"/>
</dbReference>